<dbReference type="Gene3D" id="1.20.58.340">
    <property type="entry name" value="Magnesium transport protein CorA, transmembrane region"/>
    <property type="match status" value="2"/>
</dbReference>
<dbReference type="PANTHER" id="PTHR46494">
    <property type="entry name" value="CORA FAMILY METAL ION TRANSPORTER (EUROFUNG)"/>
    <property type="match status" value="1"/>
</dbReference>
<dbReference type="Proteomes" id="UP000002484">
    <property type="component" value="Chromosome"/>
</dbReference>
<evidence type="ECO:0000313" key="10">
    <source>
        <dbReference type="EMBL" id="ADP78653.1"/>
    </source>
</evidence>
<evidence type="ECO:0000256" key="2">
    <source>
        <dbReference type="ARBA" id="ARBA00009765"/>
    </source>
</evidence>
<evidence type="ECO:0000256" key="7">
    <source>
        <dbReference type="ARBA" id="ARBA00023136"/>
    </source>
</evidence>
<evidence type="ECO:0000256" key="3">
    <source>
        <dbReference type="ARBA" id="ARBA00022448"/>
    </source>
</evidence>
<dbReference type="InterPro" id="IPR045861">
    <property type="entry name" value="CorA_cytoplasmic_dom"/>
</dbReference>
<dbReference type="GO" id="GO:0050897">
    <property type="term" value="F:cobalt ion binding"/>
    <property type="evidence" value="ECO:0007669"/>
    <property type="project" value="TreeGrafter"/>
</dbReference>
<evidence type="ECO:0000256" key="5">
    <source>
        <dbReference type="ARBA" id="ARBA00022692"/>
    </source>
</evidence>
<keyword evidence="6 9" id="KW-1133">Transmembrane helix</keyword>
<dbReference type="RefSeq" id="WP_013421775.1">
    <property type="nucleotide sequence ID" value="NC_014666.1"/>
</dbReference>
<dbReference type="SUPFAM" id="SSF143865">
    <property type="entry name" value="CorA soluble domain-like"/>
    <property type="match status" value="1"/>
</dbReference>
<protein>
    <submittedName>
        <fullName evidence="10">Mg2 transporter protein CorA family protein</fullName>
    </submittedName>
</protein>
<dbReference type="SUPFAM" id="SSF144083">
    <property type="entry name" value="Magnesium transport protein CorA, transmembrane region"/>
    <property type="match status" value="1"/>
</dbReference>
<keyword evidence="4" id="KW-1003">Cell membrane</keyword>
<sequence length="365" mass="40714">MGDATAGNPGRPGGTVGWNGSSNLACRVDPDADPTNRVGREPPRTRVYRAGKLEAEGFPVARVSDYLEEPDTVVWLDLCAPRPDELHVISEELNLSSLAVEDAVSPRERPKLDRYDSHLFLNAYSVSFDRDSGEVATHEVAAFITQKALVTVRQDEGFDVDGLLAHWGEVGQELGQYGVSYLVHGLLDFIVDQHFAAVQSLDTEIETLEDLLFDDAPHDGAVQRRSYELRKSLVLLRRVVLPMREVVNTIMRRDLHLVSPEIAPYYQDVYDHVLRATEWTESLRDLVTTILETNLTIQGNRMNLIMKRLSAWAAVIAVPTAITGFYGQNVPYPGFGKEWGFAVSVGVLLGCAGFLYVAFKRRDWL</sequence>
<evidence type="ECO:0000256" key="6">
    <source>
        <dbReference type="ARBA" id="ARBA00022989"/>
    </source>
</evidence>
<dbReference type="GO" id="GO:0000287">
    <property type="term" value="F:magnesium ion binding"/>
    <property type="evidence" value="ECO:0007669"/>
    <property type="project" value="TreeGrafter"/>
</dbReference>
<comment type="subcellular location">
    <subcellularLocation>
        <location evidence="1">Cell membrane</location>
        <topology evidence="1">Multi-pass membrane protein</topology>
    </subcellularLocation>
</comment>
<dbReference type="PANTHER" id="PTHR46494:SF1">
    <property type="entry name" value="CORA FAMILY METAL ION TRANSPORTER (EUROFUNG)"/>
    <property type="match status" value="1"/>
</dbReference>
<dbReference type="KEGG" id="fri:FraEuI1c_0575"/>
<gene>
    <name evidence="10" type="ordered locus">FraEuI1c_0575</name>
</gene>
<keyword evidence="11" id="KW-1185">Reference proteome</keyword>
<dbReference type="GO" id="GO:0005886">
    <property type="term" value="C:plasma membrane"/>
    <property type="evidence" value="ECO:0007669"/>
    <property type="project" value="UniProtKB-SubCell"/>
</dbReference>
<keyword evidence="3" id="KW-0813">Transport</keyword>
<comment type="similarity">
    <text evidence="2">Belongs to the CorA metal ion transporter (MIT) (TC 1.A.35) family.</text>
</comment>
<dbReference type="Pfam" id="PF01544">
    <property type="entry name" value="CorA"/>
    <property type="match status" value="1"/>
</dbReference>
<evidence type="ECO:0000256" key="4">
    <source>
        <dbReference type="ARBA" id="ARBA00022475"/>
    </source>
</evidence>
<dbReference type="HOGENOM" id="CLU_007127_0_2_11"/>
<dbReference type="EMBL" id="CP002299">
    <property type="protein sequence ID" value="ADP78653.1"/>
    <property type="molecule type" value="Genomic_DNA"/>
</dbReference>
<accession>E3JBC3</accession>
<dbReference type="STRING" id="298654.FraEuI1c_0575"/>
<dbReference type="InParanoid" id="E3JBC3"/>
<dbReference type="InterPro" id="IPR045863">
    <property type="entry name" value="CorA_TM1_TM2"/>
</dbReference>
<dbReference type="FunCoup" id="E3JBC3">
    <property type="interactions" value="20"/>
</dbReference>
<reference evidence="10 11" key="1">
    <citation type="submission" date="2010-10" db="EMBL/GenBank/DDBJ databases">
        <title>Complete sequence of Frankia sp. EuI1c.</title>
        <authorList>
            <consortium name="US DOE Joint Genome Institute"/>
            <person name="Lucas S."/>
            <person name="Copeland A."/>
            <person name="Lapidus A."/>
            <person name="Cheng J.-F."/>
            <person name="Bruce D."/>
            <person name="Goodwin L."/>
            <person name="Pitluck S."/>
            <person name="Chertkov O."/>
            <person name="Detter J.C."/>
            <person name="Han C."/>
            <person name="Tapia R."/>
            <person name="Land M."/>
            <person name="Hauser L."/>
            <person name="Jeffries C."/>
            <person name="Kyrpides N."/>
            <person name="Ivanova N."/>
            <person name="Mikhailova N."/>
            <person name="Beauchemin N."/>
            <person name="Sen A."/>
            <person name="Sur S.A."/>
            <person name="Gtari M."/>
            <person name="Wall L."/>
            <person name="Tisa L."/>
            <person name="Woyke T."/>
        </authorList>
    </citation>
    <scope>NUCLEOTIDE SEQUENCE [LARGE SCALE GENOMIC DNA]</scope>
    <source>
        <strain evidence="11">DSM 45817 / CECT 9037 / EuI1c</strain>
    </source>
</reference>
<feature type="transmembrane region" description="Helical" evidence="9">
    <location>
        <begin position="309"/>
        <end position="327"/>
    </location>
</feature>
<feature type="transmembrane region" description="Helical" evidence="9">
    <location>
        <begin position="339"/>
        <end position="359"/>
    </location>
</feature>
<proteinExistence type="inferred from homology"/>
<name>E3JBC3_PSEI1</name>
<keyword evidence="7 9" id="KW-0472">Membrane</keyword>
<feature type="region of interest" description="Disordered" evidence="8">
    <location>
        <begin position="1"/>
        <end position="45"/>
    </location>
</feature>
<dbReference type="GO" id="GO:0015087">
    <property type="term" value="F:cobalt ion transmembrane transporter activity"/>
    <property type="evidence" value="ECO:0007669"/>
    <property type="project" value="TreeGrafter"/>
</dbReference>
<dbReference type="AlphaFoldDB" id="E3JBC3"/>
<dbReference type="OrthoDB" id="9803416at2"/>
<dbReference type="InterPro" id="IPR002523">
    <property type="entry name" value="MgTranspt_CorA/ZnTranspt_ZntB"/>
</dbReference>
<keyword evidence="5 9" id="KW-0812">Transmembrane</keyword>
<dbReference type="GO" id="GO:0015095">
    <property type="term" value="F:magnesium ion transmembrane transporter activity"/>
    <property type="evidence" value="ECO:0007669"/>
    <property type="project" value="TreeGrafter"/>
</dbReference>
<evidence type="ECO:0000256" key="1">
    <source>
        <dbReference type="ARBA" id="ARBA00004651"/>
    </source>
</evidence>
<dbReference type="Gene3D" id="3.30.460.20">
    <property type="entry name" value="CorA soluble domain-like"/>
    <property type="match status" value="1"/>
</dbReference>
<evidence type="ECO:0000256" key="9">
    <source>
        <dbReference type="SAM" id="Phobius"/>
    </source>
</evidence>
<organism evidence="10 11">
    <name type="scientific">Pseudofrankia inefficax (strain DSM 45817 / CECT 9037 / DDB 130130 / EuI1c)</name>
    <name type="common">Frankia inefficax</name>
    <dbReference type="NCBI Taxonomy" id="298654"/>
    <lineage>
        <taxon>Bacteria</taxon>
        <taxon>Bacillati</taxon>
        <taxon>Actinomycetota</taxon>
        <taxon>Actinomycetes</taxon>
        <taxon>Frankiales</taxon>
        <taxon>Frankiaceae</taxon>
        <taxon>Pseudofrankia</taxon>
    </lineage>
</organism>
<dbReference type="eggNOG" id="COG0598">
    <property type="taxonomic scope" value="Bacteria"/>
</dbReference>
<evidence type="ECO:0000313" key="11">
    <source>
        <dbReference type="Proteomes" id="UP000002484"/>
    </source>
</evidence>
<dbReference type="CDD" id="cd12822">
    <property type="entry name" value="TmCorA-like"/>
    <property type="match status" value="1"/>
</dbReference>
<evidence type="ECO:0000256" key="8">
    <source>
        <dbReference type="SAM" id="MobiDB-lite"/>
    </source>
</evidence>